<keyword evidence="1" id="KW-0812">Transmembrane</keyword>
<proteinExistence type="predicted"/>
<accession>A0A336MPY6</accession>
<gene>
    <name evidence="2" type="primary">CSON005031</name>
</gene>
<protein>
    <submittedName>
        <fullName evidence="2">CSON005031 protein</fullName>
    </submittedName>
</protein>
<feature type="transmembrane region" description="Helical" evidence="1">
    <location>
        <begin position="6"/>
        <end position="25"/>
    </location>
</feature>
<evidence type="ECO:0000256" key="1">
    <source>
        <dbReference type="SAM" id="Phobius"/>
    </source>
</evidence>
<dbReference type="EMBL" id="UFQT01002034">
    <property type="protein sequence ID" value="SSX32472.1"/>
    <property type="molecule type" value="Genomic_DNA"/>
</dbReference>
<evidence type="ECO:0000313" key="2">
    <source>
        <dbReference type="EMBL" id="SSX32472.1"/>
    </source>
</evidence>
<dbReference type="VEuPathDB" id="VectorBase:CSON005031"/>
<organism evidence="2">
    <name type="scientific">Culicoides sonorensis</name>
    <name type="common">Biting midge</name>
    <dbReference type="NCBI Taxonomy" id="179676"/>
    <lineage>
        <taxon>Eukaryota</taxon>
        <taxon>Metazoa</taxon>
        <taxon>Ecdysozoa</taxon>
        <taxon>Arthropoda</taxon>
        <taxon>Hexapoda</taxon>
        <taxon>Insecta</taxon>
        <taxon>Pterygota</taxon>
        <taxon>Neoptera</taxon>
        <taxon>Endopterygota</taxon>
        <taxon>Diptera</taxon>
        <taxon>Nematocera</taxon>
        <taxon>Chironomoidea</taxon>
        <taxon>Ceratopogonidae</taxon>
        <taxon>Ceratopogoninae</taxon>
        <taxon>Culicoides</taxon>
        <taxon>Monoculicoides</taxon>
    </lineage>
</organism>
<keyword evidence="1" id="KW-0472">Membrane</keyword>
<name>A0A336MPY6_CULSO</name>
<reference evidence="2" key="1">
    <citation type="submission" date="2018-07" db="EMBL/GenBank/DDBJ databases">
        <authorList>
            <person name="Quirk P.G."/>
            <person name="Krulwich T.A."/>
        </authorList>
    </citation>
    <scope>NUCLEOTIDE SEQUENCE</scope>
</reference>
<dbReference type="AlphaFoldDB" id="A0A336MPY6"/>
<keyword evidence="1" id="KW-1133">Transmembrane helix</keyword>
<sequence length="77" mass="9080">MRLFAYMIVIIYFLSIVCYSSGSIIKSGLNCQKGYVAIRLKKKSKQKYSKEMSNLFPNQINFHKLNKYKYAFKLLII</sequence>